<keyword evidence="2" id="KW-0597">Phosphoprotein</keyword>
<reference evidence="7 8" key="1">
    <citation type="submission" date="2019-01" db="EMBL/GenBank/DDBJ databases">
        <authorList>
            <person name="Brito A."/>
        </authorList>
    </citation>
    <scope>NUCLEOTIDE SEQUENCE [LARGE SCALE GENOMIC DNA]</scope>
    <source>
        <strain evidence="7">1</strain>
    </source>
</reference>
<dbReference type="InterPro" id="IPR016032">
    <property type="entry name" value="Sig_transdc_resp-reg_C-effctor"/>
</dbReference>
<feature type="domain" description="Response regulatory" evidence="4">
    <location>
        <begin position="2"/>
        <end position="116"/>
    </location>
</feature>
<evidence type="ECO:0000259" key="6">
    <source>
        <dbReference type="PROSITE" id="PS51755"/>
    </source>
</evidence>
<dbReference type="SUPFAM" id="SSF55073">
    <property type="entry name" value="Nucleotide cyclase"/>
    <property type="match status" value="1"/>
</dbReference>
<evidence type="ECO:0000256" key="3">
    <source>
        <dbReference type="PROSITE-ProRule" id="PRU01091"/>
    </source>
</evidence>
<dbReference type="Pfam" id="PF00072">
    <property type="entry name" value="Response_reg"/>
    <property type="match status" value="2"/>
</dbReference>
<feature type="DNA-binding region" description="OmpR/PhoB-type" evidence="3">
    <location>
        <begin position="124"/>
        <end position="223"/>
    </location>
</feature>
<feature type="domain" description="GGDEF" evidence="5">
    <location>
        <begin position="645"/>
        <end position="779"/>
    </location>
</feature>
<gene>
    <name evidence="7" type="ORF">H1P_1990003</name>
</gene>
<dbReference type="Gene3D" id="3.40.50.2300">
    <property type="match status" value="3"/>
</dbReference>
<dbReference type="GO" id="GO:0000156">
    <property type="term" value="F:phosphorelay response regulator activity"/>
    <property type="evidence" value="ECO:0007669"/>
    <property type="project" value="TreeGrafter"/>
</dbReference>
<dbReference type="SUPFAM" id="SSF52172">
    <property type="entry name" value="CheY-like"/>
    <property type="match status" value="3"/>
</dbReference>
<dbReference type="Pfam" id="PF01627">
    <property type="entry name" value="Hpt"/>
    <property type="match status" value="1"/>
</dbReference>
<comment type="caution">
    <text evidence="2">Lacks conserved residue(s) required for the propagation of feature annotation.</text>
</comment>
<name>A0A563VPJ4_9CYAN</name>
<dbReference type="SMART" id="SM00862">
    <property type="entry name" value="Trans_reg_C"/>
    <property type="match status" value="1"/>
</dbReference>
<evidence type="ECO:0000256" key="2">
    <source>
        <dbReference type="PROSITE-ProRule" id="PRU00169"/>
    </source>
</evidence>
<dbReference type="CDD" id="cd00383">
    <property type="entry name" value="trans_reg_C"/>
    <property type="match status" value="1"/>
</dbReference>
<dbReference type="NCBIfam" id="TIGR00254">
    <property type="entry name" value="GGDEF"/>
    <property type="match status" value="1"/>
</dbReference>
<dbReference type="Gene3D" id="1.20.120.160">
    <property type="entry name" value="HPT domain"/>
    <property type="match status" value="1"/>
</dbReference>
<dbReference type="SMART" id="SM00267">
    <property type="entry name" value="GGDEF"/>
    <property type="match status" value="1"/>
</dbReference>
<dbReference type="GO" id="GO:0000976">
    <property type="term" value="F:transcription cis-regulatory region binding"/>
    <property type="evidence" value="ECO:0007669"/>
    <property type="project" value="TreeGrafter"/>
</dbReference>
<evidence type="ECO:0000313" key="8">
    <source>
        <dbReference type="Proteomes" id="UP000320055"/>
    </source>
</evidence>
<dbReference type="Gene3D" id="3.30.70.270">
    <property type="match status" value="1"/>
</dbReference>
<dbReference type="AlphaFoldDB" id="A0A563VPJ4"/>
<feature type="domain" description="Response regulatory" evidence="4">
    <location>
        <begin position="364"/>
        <end position="480"/>
    </location>
</feature>
<dbReference type="InterPro" id="IPR001789">
    <property type="entry name" value="Sig_transdc_resp-reg_receiver"/>
</dbReference>
<dbReference type="CDD" id="cd00156">
    <property type="entry name" value="REC"/>
    <property type="match status" value="1"/>
</dbReference>
<dbReference type="InterPro" id="IPR043128">
    <property type="entry name" value="Rev_trsase/Diguanyl_cyclase"/>
</dbReference>
<dbReference type="InterPro" id="IPR029787">
    <property type="entry name" value="Nucleotide_cyclase"/>
</dbReference>
<dbReference type="InterPro" id="IPR036641">
    <property type="entry name" value="HPT_dom_sf"/>
</dbReference>
<dbReference type="SMART" id="SM00448">
    <property type="entry name" value="REC"/>
    <property type="match status" value="3"/>
</dbReference>
<dbReference type="InterPro" id="IPR036388">
    <property type="entry name" value="WH-like_DNA-bd_sf"/>
</dbReference>
<dbReference type="SUPFAM" id="SSF47226">
    <property type="entry name" value="Histidine-containing phosphotransfer domain, HPT domain"/>
    <property type="match status" value="1"/>
</dbReference>
<dbReference type="Proteomes" id="UP000320055">
    <property type="component" value="Unassembled WGS sequence"/>
</dbReference>
<dbReference type="RefSeq" id="WP_144871683.1">
    <property type="nucleotide sequence ID" value="NZ_LR213949.1"/>
</dbReference>
<dbReference type="SUPFAM" id="SSF46894">
    <property type="entry name" value="C-terminal effector domain of the bipartite response regulators"/>
    <property type="match status" value="1"/>
</dbReference>
<proteinExistence type="predicted"/>
<dbReference type="Pfam" id="PF00486">
    <property type="entry name" value="Trans_reg_C"/>
    <property type="match status" value="1"/>
</dbReference>
<feature type="domain" description="OmpR/PhoB-type" evidence="6">
    <location>
        <begin position="124"/>
        <end position="223"/>
    </location>
</feature>
<dbReference type="CDD" id="cd01949">
    <property type="entry name" value="GGDEF"/>
    <property type="match status" value="1"/>
</dbReference>
<organism evidence="7 8">
    <name type="scientific">Hyella patelloides LEGE 07179</name>
    <dbReference type="NCBI Taxonomy" id="945734"/>
    <lineage>
        <taxon>Bacteria</taxon>
        <taxon>Bacillati</taxon>
        <taxon>Cyanobacteriota</taxon>
        <taxon>Cyanophyceae</taxon>
        <taxon>Pleurocapsales</taxon>
        <taxon>Hyellaceae</taxon>
        <taxon>Hyella</taxon>
    </lineage>
</organism>
<feature type="modified residue" description="4-aspartylphosphate" evidence="2">
    <location>
        <position position="51"/>
    </location>
</feature>
<dbReference type="PROSITE" id="PS50887">
    <property type="entry name" value="GGDEF"/>
    <property type="match status" value="1"/>
</dbReference>
<dbReference type="InterPro" id="IPR039420">
    <property type="entry name" value="WalR-like"/>
</dbReference>
<dbReference type="PANTHER" id="PTHR48111">
    <property type="entry name" value="REGULATOR OF RPOS"/>
    <property type="match status" value="1"/>
</dbReference>
<keyword evidence="8" id="KW-1185">Reference proteome</keyword>
<dbReference type="Pfam" id="PF00990">
    <property type="entry name" value="GGDEF"/>
    <property type="match status" value="1"/>
</dbReference>
<dbReference type="InterPro" id="IPR008207">
    <property type="entry name" value="Sig_transdc_His_kin_Hpt_dom"/>
</dbReference>
<evidence type="ECO:0000256" key="1">
    <source>
        <dbReference type="ARBA" id="ARBA00023125"/>
    </source>
</evidence>
<dbReference type="EMBL" id="CAACVJ010000111">
    <property type="protein sequence ID" value="VEP13388.1"/>
    <property type="molecule type" value="Genomic_DNA"/>
</dbReference>
<sequence length="779" mass="87869">MRILLIEDDELIAQQIVSKLTHQNYTIDVAADGQTGLDRAADFPYDLILLDVMLSKINGISICRKLRSQVIKTPILLLTAQDNSTNKVMGLDAGADDYLTKPFDLQELSARIGALLRRGNTSSTPILKWGDLSLVPSICEVTFRGRLISLTPQEYSLLELFLRNKQRVFSRSAILDCLWSFEISPGEETVTAQIKRLRHKLKSAGLTENPIETVYGIGYRLKTPKSRKRKTKVTKQPEASSPEIAKQAIEAATVIWQRVKNELDSRVATIEQVAQALCENHLEDELRQQAITVAHKLAGSLGMFDLDEGSRLAREIERILQCPQPLNQEQKQHFSELLMAMQQELAQATGEKLPGILSVDERPFWLIVEEEQILTQQFLRETKNWKIRCEVVPHSKVARELIARKLPEVVLLNLAGRAIADNELTLLEELSACNPPIPVLVLGAKDNLLERVKISRLGGRGFLPQTMSPQQIFDKITQVLQRVQRTETKILAVDDDPLILNTLHQMLEPWGIKVLTLEDSLQFWSTLEAVAPDLLILDLTMPHISGLELCQVVRNDRRWAELPILFLTVHKDTETMQQVFAAGADDYLSKPIVPPELLSRIHNRLERSQLLRARVETDALTGINNRYQFTQELTKLLQLAKRCPQTICFALLNLDSLHQINDRYGHEIGDRLLAHWGRLLQKNFPSEDLVARWGGAEFVVAMYGMTYDEGRSRLSELRETLHQVPLSFSDLRTLTVTFSAGVVQSPHNGTQVQELYQAAKALLVEVKALGSNGIISAKE</sequence>
<evidence type="ECO:0000313" key="7">
    <source>
        <dbReference type="EMBL" id="VEP13388.1"/>
    </source>
</evidence>
<evidence type="ECO:0000259" key="5">
    <source>
        <dbReference type="PROSITE" id="PS50887"/>
    </source>
</evidence>
<dbReference type="PROSITE" id="PS50110">
    <property type="entry name" value="RESPONSE_REGULATORY"/>
    <property type="match status" value="3"/>
</dbReference>
<dbReference type="GO" id="GO:0005829">
    <property type="term" value="C:cytosol"/>
    <property type="evidence" value="ECO:0007669"/>
    <property type="project" value="TreeGrafter"/>
</dbReference>
<dbReference type="Gene3D" id="1.10.10.10">
    <property type="entry name" value="Winged helix-like DNA-binding domain superfamily/Winged helix DNA-binding domain"/>
    <property type="match status" value="1"/>
</dbReference>
<dbReference type="GO" id="GO:0006355">
    <property type="term" value="P:regulation of DNA-templated transcription"/>
    <property type="evidence" value="ECO:0007669"/>
    <property type="project" value="InterPro"/>
</dbReference>
<dbReference type="InterPro" id="IPR000160">
    <property type="entry name" value="GGDEF_dom"/>
</dbReference>
<dbReference type="PROSITE" id="PS51755">
    <property type="entry name" value="OMPR_PHOB"/>
    <property type="match status" value="1"/>
</dbReference>
<feature type="modified residue" description="4-aspartylphosphate" evidence="2">
    <location>
        <position position="538"/>
    </location>
</feature>
<dbReference type="InterPro" id="IPR011006">
    <property type="entry name" value="CheY-like_superfamily"/>
</dbReference>
<dbReference type="GO" id="GO:0032993">
    <property type="term" value="C:protein-DNA complex"/>
    <property type="evidence" value="ECO:0007669"/>
    <property type="project" value="TreeGrafter"/>
</dbReference>
<dbReference type="InterPro" id="IPR001867">
    <property type="entry name" value="OmpR/PhoB-type_DNA-bd"/>
</dbReference>
<feature type="domain" description="Response regulatory" evidence="4">
    <location>
        <begin position="489"/>
        <end position="605"/>
    </location>
</feature>
<accession>A0A563VPJ4</accession>
<dbReference type="PANTHER" id="PTHR48111:SF15">
    <property type="entry name" value="OMPR SUBFAMILY"/>
    <property type="match status" value="1"/>
</dbReference>
<dbReference type="OrthoDB" id="516439at2"/>
<protein>
    <submittedName>
        <fullName evidence="7">Diguanylate cyclase (GGDEF) domain-containing protein</fullName>
    </submittedName>
</protein>
<evidence type="ECO:0000259" key="4">
    <source>
        <dbReference type="PROSITE" id="PS50110"/>
    </source>
</evidence>
<keyword evidence="1 3" id="KW-0238">DNA-binding</keyword>